<proteinExistence type="predicted"/>
<keyword evidence="3" id="KW-1185">Reference proteome</keyword>
<dbReference type="Proteomes" id="UP000030765">
    <property type="component" value="Unassembled WGS sequence"/>
</dbReference>
<reference evidence="2" key="2">
    <citation type="submission" date="2020-05" db="UniProtKB">
        <authorList>
            <consortium name="EnsemblMetazoa"/>
        </authorList>
    </citation>
    <scope>IDENTIFICATION</scope>
</reference>
<dbReference type="EMBL" id="KE525423">
    <property type="protein sequence ID" value="KFB53905.1"/>
    <property type="molecule type" value="Genomic_DNA"/>
</dbReference>
<dbReference type="EnsemblMetazoa" id="ASIC022352-RA">
    <property type="protein sequence ID" value="ASIC022352-PA"/>
    <property type="gene ID" value="ASIC022352"/>
</dbReference>
<evidence type="ECO:0000313" key="1">
    <source>
        <dbReference type="EMBL" id="KFB53905.1"/>
    </source>
</evidence>
<gene>
    <name evidence="1" type="ORF">ZHAS_00022352</name>
</gene>
<dbReference type="AlphaFoldDB" id="A0A084WUL1"/>
<name>A0A084WUL1_ANOSI</name>
<evidence type="ECO:0000313" key="2">
    <source>
        <dbReference type="EnsemblMetazoa" id="ASIC022352-PA"/>
    </source>
</evidence>
<dbReference type="VEuPathDB" id="VectorBase:ASIC022352"/>
<protein>
    <submittedName>
        <fullName evidence="1 2">Acriflavin resistance protein</fullName>
    </submittedName>
</protein>
<sequence length="98" mass="10997">MAAGSRVSHWKDAARLSVRRKQGWRRTPGLGVLLCFVHRITHTIIGQTNKFPNGPEDPKVGGKLTYDSGFYFTAFYGCEQRIPTSSEYLAHVFGKARP</sequence>
<evidence type="ECO:0000313" key="3">
    <source>
        <dbReference type="Proteomes" id="UP000030765"/>
    </source>
</evidence>
<reference evidence="1 3" key="1">
    <citation type="journal article" date="2014" name="BMC Genomics">
        <title>Genome sequence of Anopheles sinensis provides insight into genetics basis of mosquito competence for malaria parasites.</title>
        <authorList>
            <person name="Zhou D."/>
            <person name="Zhang D."/>
            <person name="Ding G."/>
            <person name="Shi L."/>
            <person name="Hou Q."/>
            <person name="Ye Y."/>
            <person name="Xu Y."/>
            <person name="Zhou H."/>
            <person name="Xiong C."/>
            <person name="Li S."/>
            <person name="Yu J."/>
            <person name="Hong S."/>
            <person name="Yu X."/>
            <person name="Zou P."/>
            <person name="Chen C."/>
            <person name="Chang X."/>
            <person name="Wang W."/>
            <person name="Lv Y."/>
            <person name="Sun Y."/>
            <person name="Ma L."/>
            <person name="Shen B."/>
            <person name="Zhu C."/>
        </authorList>
    </citation>
    <scope>NUCLEOTIDE SEQUENCE [LARGE SCALE GENOMIC DNA]</scope>
</reference>
<accession>A0A084WUL1</accession>
<dbReference type="EMBL" id="ATLV01027097">
    <property type="status" value="NOT_ANNOTATED_CDS"/>
    <property type="molecule type" value="Genomic_DNA"/>
</dbReference>
<organism evidence="1">
    <name type="scientific">Anopheles sinensis</name>
    <name type="common">Mosquito</name>
    <dbReference type="NCBI Taxonomy" id="74873"/>
    <lineage>
        <taxon>Eukaryota</taxon>
        <taxon>Metazoa</taxon>
        <taxon>Ecdysozoa</taxon>
        <taxon>Arthropoda</taxon>
        <taxon>Hexapoda</taxon>
        <taxon>Insecta</taxon>
        <taxon>Pterygota</taxon>
        <taxon>Neoptera</taxon>
        <taxon>Endopterygota</taxon>
        <taxon>Diptera</taxon>
        <taxon>Nematocera</taxon>
        <taxon>Culicoidea</taxon>
        <taxon>Culicidae</taxon>
        <taxon>Anophelinae</taxon>
        <taxon>Anopheles</taxon>
    </lineage>
</organism>